<dbReference type="Proteomes" id="UP000010866">
    <property type="component" value="Plasmid pMETHO01"/>
</dbReference>
<dbReference type="HOGENOM" id="CLU_910932_0_0_2"/>
<evidence type="ECO:0000313" key="2">
    <source>
        <dbReference type="EMBL" id="AGB50749.1"/>
    </source>
</evidence>
<geneLocation type="plasmid" evidence="2 3">
    <name>pMETHO01</name>
</geneLocation>
<keyword evidence="1" id="KW-0472">Membrane</keyword>
<evidence type="ECO:0000256" key="1">
    <source>
        <dbReference type="SAM" id="Phobius"/>
    </source>
</evidence>
<protein>
    <submittedName>
        <fullName evidence="2">Uncharacterized protein</fullName>
    </submittedName>
</protein>
<reference evidence="3" key="1">
    <citation type="submission" date="2012-02" db="EMBL/GenBank/DDBJ databases">
        <title>Complete sequence of plasmid of Methanomethylovorans hollandica DSM 15978.</title>
        <authorList>
            <person name="Lucas S."/>
            <person name="Copeland A."/>
            <person name="Lapidus A."/>
            <person name="Glavina del Rio T."/>
            <person name="Dalin E."/>
            <person name="Tice H."/>
            <person name="Bruce D."/>
            <person name="Goodwin L."/>
            <person name="Pitluck S."/>
            <person name="Peters L."/>
            <person name="Mikhailova N."/>
            <person name="Held B."/>
            <person name="Kyrpides N."/>
            <person name="Mavromatis K."/>
            <person name="Ivanova N."/>
            <person name="Brettin T."/>
            <person name="Detter J.C."/>
            <person name="Han C."/>
            <person name="Larimer F."/>
            <person name="Land M."/>
            <person name="Hauser L."/>
            <person name="Markowitz V."/>
            <person name="Cheng J.-F."/>
            <person name="Hugenholtz P."/>
            <person name="Woyke T."/>
            <person name="Wu D."/>
            <person name="Spring S."/>
            <person name="Schroeder M."/>
            <person name="Brambilla E."/>
            <person name="Klenk H.-P."/>
            <person name="Eisen J.A."/>
        </authorList>
    </citation>
    <scope>NUCLEOTIDE SEQUENCE [LARGE SCALE GENOMIC DNA]</scope>
    <source>
        <strain evidence="3">DSM 15978 / NBRC 107637 / DMS1</strain>
        <plasmid evidence="3">Plasmid pMETHO01</plasmid>
    </source>
</reference>
<keyword evidence="1" id="KW-1133">Transmembrane helix</keyword>
<dbReference type="AlphaFoldDB" id="L0L356"/>
<keyword evidence="3" id="KW-1185">Reference proteome</keyword>
<feature type="transmembrane region" description="Helical" evidence="1">
    <location>
        <begin position="280"/>
        <end position="300"/>
    </location>
</feature>
<proteinExistence type="predicted"/>
<name>L0L356_METHD</name>
<organism evidence="2 3">
    <name type="scientific">Methanomethylovorans hollandica (strain DSM 15978 / NBRC 107637 / DMS1)</name>
    <dbReference type="NCBI Taxonomy" id="867904"/>
    <lineage>
        <taxon>Archaea</taxon>
        <taxon>Methanobacteriati</taxon>
        <taxon>Methanobacteriota</taxon>
        <taxon>Stenosarchaea group</taxon>
        <taxon>Methanomicrobia</taxon>
        <taxon>Methanosarcinales</taxon>
        <taxon>Methanosarcinaceae</taxon>
        <taxon>Methanomethylovorans</taxon>
    </lineage>
</organism>
<keyword evidence="1" id="KW-0812">Transmembrane</keyword>
<sequence length="305" mass="35774">MGDCLEQYEVNRFFVKPTKSEDRKEAKDNYVVCVNSNTKKRLDLGKFAVVSTCCEEIKQTLHVHCQVILDSTLLNNEVKLDETLRTALAFPCEYVDYAKHTVEIYPLDLTLLQLLNEYISRLLGRRYLFFRVCRADSLDMDKTYARVNLESIKLLGTTEGNNLILENAIKNENNRYTLKKISLQVYELTPEIQKVRDGLQRRYPYRFPSLEKVLPVEQDIWPILFDLYVREELNLEVLDPLKVRRDLLSIFLREFREFGILFFLTSLTITTLLPNNQMTWKLLALISSFIVSLSLTLINIKERVK</sequence>
<gene>
    <name evidence="2" type="ordered locus">Metho_2615</name>
</gene>
<dbReference type="EMBL" id="CP003363">
    <property type="protein sequence ID" value="AGB50749.1"/>
    <property type="molecule type" value="Genomic_DNA"/>
</dbReference>
<feature type="transmembrane region" description="Helical" evidence="1">
    <location>
        <begin position="255"/>
        <end position="274"/>
    </location>
</feature>
<dbReference type="KEGG" id="mhz:Metho_2615"/>
<keyword evidence="2" id="KW-0614">Plasmid</keyword>
<evidence type="ECO:0000313" key="3">
    <source>
        <dbReference type="Proteomes" id="UP000010866"/>
    </source>
</evidence>
<accession>L0L356</accession>